<evidence type="ECO:0000256" key="15">
    <source>
        <dbReference type="HAMAP-Rule" id="MF_00283"/>
    </source>
</evidence>
<comment type="subcellular location">
    <subcellularLocation>
        <location evidence="1 15">Cytoplasm</location>
    </subcellularLocation>
</comment>
<dbReference type="HAMAP" id="MF_00283">
    <property type="entry name" value="Phe_tRNA_synth_beta1"/>
    <property type="match status" value="1"/>
</dbReference>
<dbReference type="GO" id="GO:0016740">
    <property type="term" value="F:transferase activity"/>
    <property type="evidence" value="ECO:0007669"/>
    <property type="project" value="UniProtKB-ARBA"/>
</dbReference>
<keyword evidence="21" id="KW-1185">Reference proteome</keyword>
<organism evidence="20 21">
    <name type="scientific">Aerococcus agrisoli</name>
    <dbReference type="NCBI Taxonomy" id="2487350"/>
    <lineage>
        <taxon>Bacteria</taxon>
        <taxon>Bacillati</taxon>
        <taxon>Bacillota</taxon>
        <taxon>Bacilli</taxon>
        <taxon>Lactobacillales</taxon>
        <taxon>Aerococcaceae</taxon>
        <taxon>Aerococcus</taxon>
    </lineage>
</organism>
<dbReference type="Gene3D" id="3.30.930.10">
    <property type="entry name" value="Bira Bifunctional Protein, Domain 2"/>
    <property type="match status" value="1"/>
</dbReference>
<feature type="domain" description="FDX-ACB" evidence="18">
    <location>
        <begin position="715"/>
        <end position="809"/>
    </location>
</feature>
<evidence type="ECO:0000256" key="7">
    <source>
        <dbReference type="ARBA" id="ARBA00022723"/>
    </source>
</evidence>
<evidence type="ECO:0000256" key="14">
    <source>
        <dbReference type="ARBA" id="ARBA00049255"/>
    </source>
</evidence>
<dbReference type="Gene3D" id="3.30.70.380">
    <property type="entry name" value="Ferrodoxin-fold anticodon-binding domain"/>
    <property type="match status" value="1"/>
</dbReference>
<dbReference type="InterPro" id="IPR002547">
    <property type="entry name" value="tRNA-bd_dom"/>
</dbReference>
<dbReference type="SUPFAM" id="SSF46955">
    <property type="entry name" value="Putative DNA-binding domain"/>
    <property type="match status" value="1"/>
</dbReference>
<protein>
    <recommendedName>
        <fullName evidence="15">Phenylalanine--tRNA ligase beta subunit</fullName>
        <ecNumber evidence="15">6.1.1.20</ecNumber>
    </recommendedName>
    <alternativeName>
        <fullName evidence="15">Phenylalanyl-tRNA synthetase beta subunit</fullName>
        <shortName evidence="15">PheRS</shortName>
    </alternativeName>
</protein>
<accession>A0A3N4GND1</accession>
<dbReference type="Proteomes" id="UP000273977">
    <property type="component" value="Unassembled WGS sequence"/>
</dbReference>
<keyword evidence="7 15" id="KW-0479">Metal-binding</keyword>
<dbReference type="SMART" id="SM00874">
    <property type="entry name" value="B5"/>
    <property type="match status" value="1"/>
</dbReference>
<comment type="cofactor">
    <cofactor evidence="15">
        <name>Mg(2+)</name>
        <dbReference type="ChEBI" id="CHEBI:18420"/>
    </cofactor>
    <text evidence="15">Binds 2 magnesium ions per tetramer.</text>
</comment>
<dbReference type="InterPro" id="IPR033714">
    <property type="entry name" value="tRNA_bind_bactPheRS"/>
</dbReference>
<dbReference type="PANTHER" id="PTHR10947:SF0">
    <property type="entry name" value="PHENYLALANINE--TRNA LIGASE BETA SUBUNIT"/>
    <property type="match status" value="1"/>
</dbReference>
<dbReference type="SMART" id="SM00873">
    <property type="entry name" value="B3_4"/>
    <property type="match status" value="1"/>
</dbReference>
<dbReference type="Pfam" id="PF17759">
    <property type="entry name" value="tRNA_synthFbeta"/>
    <property type="match status" value="1"/>
</dbReference>
<keyword evidence="13 15" id="KW-0030">Aminoacyl-tRNA synthetase</keyword>
<dbReference type="Pfam" id="PF01588">
    <property type="entry name" value="tRNA_bind"/>
    <property type="match status" value="1"/>
</dbReference>
<dbReference type="InterPro" id="IPR020825">
    <property type="entry name" value="Phe-tRNA_synthase-like_B3/B4"/>
</dbReference>
<dbReference type="SUPFAM" id="SSF50249">
    <property type="entry name" value="Nucleic acid-binding proteins"/>
    <property type="match status" value="1"/>
</dbReference>
<feature type="binding site" evidence="15">
    <location>
        <position position="473"/>
    </location>
    <ligand>
        <name>Mg(2+)</name>
        <dbReference type="ChEBI" id="CHEBI:18420"/>
        <note>shared with alpha subunit</note>
    </ligand>
</feature>
<evidence type="ECO:0000256" key="11">
    <source>
        <dbReference type="ARBA" id="ARBA00022884"/>
    </source>
</evidence>
<evidence type="ECO:0000256" key="6">
    <source>
        <dbReference type="ARBA" id="ARBA00022598"/>
    </source>
</evidence>
<dbReference type="GO" id="GO:0000287">
    <property type="term" value="F:magnesium ion binding"/>
    <property type="evidence" value="ECO:0007669"/>
    <property type="project" value="UniProtKB-UniRule"/>
</dbReference>
<dbReference type="OrthoDB" id="9805455at2"/>
<dbReference type="SMART" id="SM00896">
    <property type="entry name" value="FDX-ACB"/>
    <property type="match status" value="1"/>
</dbReference>
<dbReference type="Gene3D" id="2.40.50.140">
    <property type="entry name" value="Nucleic acid-binding proteins"/>
    <property type="match status" value="1"/>
</dbReference>
<evidence type="ECO:0000259" key="19">
    <source>
        <dbReference type="PROSITE" id="PS51483"/>
    </source>
</evidence>
<dbReference type="InterPro" id="IPR005147">
    <property type="entry name" value="tRNA_synthase_B5-dom"/>
</dbReference>
<dbReference type="InterPro" id="IPR045060">
    <property type="entry name" value="Phe-tRNA-ligase_IIc_bsu"/>
</dbReference>
<evidence type="ECO:0000256" key="16">
    <source>
        <dbReference type="PROSITE-ProRule" id="PRU00209"/>
    </source>
</evidence>
<dbReference type="SUPFAM" id="SSF56037">
    <property type="entry name" value="PheT/TilS domain"/>
    <property type="match status" value="1"/>
</dbReference>
<dbReference type="InterPro" id="IPR045864">
    <property type="entry name" value="aa-tRNA-synth_II/BPL/LPL"/>
</dbReference>
<evidence type="ECO:0000256" key="10">
    <source>
        <dbReference type="ARBA" id="ARBA00022842"/>
    </source>
</evidence>
<comment type="caution">
    <text evidence="20">The sequence shown here is derived from an EMBL/GenBank/DDBJ whole genome shotgun (WGS) entry which is preliminary data.</text>
</comment>
<dbReference type="SUPFAM" id="SSF54991">
    <property type="entry name" value="Anticodon-binding domain of PheRS"/>
    <property type="match status" value="1"/>
</dbReference>
<keyword evidence="4 15" id="KW-0963">Cytoplasm</keyword>
<dbReference type="SUPFAM" id="SSF55681">
    <property type="entry name" value="Class II aaRS and biotin synthetases"/>
    <property type="match status" value="1"/>
</dbReference>
<dbReference type="EMBL" id="RKMG01000003">
    <property type="protein sequence ID" value="RPA63665.1"/>
    <property type="molecule type" value="Genomic_DNA"/>
</dbReference>
<evidence type="ECO:0000256" key="5">
    <source>
        <dbReference type="ARBA" id="ARBA00022555"/>
    </source>
</evidence>
<dbReference type="InterPro" id="IPR004532">
    <property type="entry name" value="Phe-tRNA-ligase_IIc_bsu_bact"/>
</dbReference>
<dbReference type="PROSITE" id="PS50886">
    <property type="entry name" value="TRBD"/>
    <property type="match status" value="1"/>
</dbReference>
<dbReference type="InterPro" id="IPR041616">
    <property type="entry name" value="PheRS_beta_core"/>
</dbReference>
<dbReference type="EC" id="6.1.1.20" evidence="15"/>
<name>A0A3N4GND1_9LACT</name>
<evidence type="ECO:0000256" key="1">
    <source>
        <dbReference type="ARBA" id="ARBA00004496"/>
    </source>
</evidence>
<evidence type="ECO:0000256" key="12">
    <source>
        <dbReference type="ARBA" id="ARBA00022917"/>
    </source>
</evidence>
<dbReference type="InterPro" id="IPR005146">
    <property type="entry name" value="B3/B4_tRNA-bd"/>
</dbReference>
<evidence type="ECO:0000256" key="4">
    <source>
        <dbReference type="ARBA" id="ARBA00022490"/>
    </source>
</evidence>
<dbReference type="Pfam" id="PF03484">
    <property type="entry name" value="B5"/>
    <property type="match status" value="1"/>
</dbReference>
<comment type="similarity">
    <text evidence="2 15">Belongs to the phenylalanyl-tRNA synthetase beta subunit family. Type 1 subfamily.</text>
</comment>
<dbReference type="FunFam" id="3.50.40.10:FF:000001">
    <property type="entry name" value="Phenylalanine--tRNA ligase beta subunit"/>
    <property type="match status" value="1"/>
</dbReference>
<dbReference type="FunFam" id="3.30.930.10:FF:000022">
    <property type="entry name" value="Phenylalanine--tRNA ligase beta subunit"/>
    <property type="match status" value="1"/>
</dbReference>
<comment type="catalytic activity">
    <reaction evidence="14 15">
        <text>tRNA(Phe) + L-phenylalanine + ATP = L-phenylalanyl-tRNA(Phe) + AMP + diphosphate + H(+)</text>
        <dbReference type="Rhea" id="RHEA:19413"/>
        <dbReference type="Rhea" id="RHEA-COMP:9668"/>
        <dbReference type="Rhea" id="RHEA-COMP:9699"/>
        <dbReference type="ChEBI" id="CHEBI:15378"/>
        <dbReference type="ChEBI" id="CHEBI:30616"/>
        <dbReference type="ChEBI" id="CHEBI:33019"/>
        <dbReference type="ChEBI" id="CHEBI:58095"/>
        <dbReference type="ChEBI" id="CHEBI:78442"/>
        <dbReference type="ChEBI" id="CHEBI:78531"/>
        <dbReference type="ChEBI" id="CHEBI:456215"/>
        <dbReference type="EC" id="6.1.1.20"/>
    </reaction>
</comment>
<dbReference type="GO" id="GO:0000049">
    <property type="term" value="F:tRNA binding"/>
    <property type="evidence" value="ECO:0007669"/>
    <property type="project" value="UniProtKB-UniRule"/>
</dbReference>
<dbReference type="CDD" id="cd00769">
    <property type="entry name" value="PheRS_beta_core"/>
    <property type="match status" value="1"/>
</dbReference>
<keyword evidence="8 15" id="KW-0547">Nucleotide-binding</keyword>
<dbReference type="GO" id="GO:0006432">
    <property type="term" value="P:phenylalanyl-tRNA aminoacylation"/>
    <property type="evidence" value="ECO:0007669"/>
    <property type="project" value="UniProtKB-UniRule"/>
</dbReference>
<gene>
    <name evidence="15" type="primary">pheT</name>
    <name evidence="20" type="ORF">EF384_01730</name>
</gene>
<evidence type="ECO:0000256" key="8">
    <source>
        <dbReference type="ARBA" id="ARBA00022741"/>
    </source>
</evidence>
<dbReference type="Gene3D" id="3.30.56.10">
    <property type="match status" value="2"/>
</dbReference>
<proteinExistence type="inferred from homology"/>
<dbReference type="NCBIfam" id="TIGR00472">
    <property type="entry name" value="pheT_bact"/>
    <property type="match status" value="1"/>
</dbReference>
<evidence type="ECO:0000256" key="2">
    <source>
        <dbReference type="ARBA" id="ARBA00008653"/>
    </source>
</evidence>
<comment type="subunit">
    <text evidence="3 15">Tetramer of two alpha and two beta subunits.</text>
</comment>
<evidence type="ECO:0000259" key="18">
    <source>
        <dbReference type="PROSITE" id="PS51447"/>
    </source>
</evidence>
<sequence>MKVSYKWLNEFIDLADLNPQDVGERMSRTGIEVDGVEALGDGLKKIVVGHVLTCEPHPDSDHLSVTTVNVGEDEPYQIVCGAPNVAAGQNVVVALPNSRIAGNVKIKKSKMRGVVSQGMICSLEEIGYANSVVPKEYADGIMVLPEDAVPGTDIVEYLQMDDPIIELDITPNRADAFSMRGVAWELAAVYNRQANIETTDTSKYEGKDLADALELKVADTELVPEYNAYLVKNVKVGPSPLWLQLRLMASGIRPINNVVDATNYVLMANGQPLHAFDYDKLANKVIETRLAKEGETLVTLDEVERKLLDTDIVITDGEKPIALAGVMGGLDTEIDENTTNVLIEAAVFEPIHIRKTARRNGLHSESSMRNERGINHATVAESGAYAAELMHELAGGEIVEGRERVSVIDLTPVQVSSTLTYVNKRLGMDLSYADIEQIFAQLQFDIEGDGENFTVFVPSRRWDITIEADLVEEIARIYGYDKLPSRLPSVNAVNMGYTDWQLFKRRTNDQMLANGFNQVIGYSLTGDNQTVLEMENAKPVALDFPMSDDRRVMRTNLLSTLLEIVQYNVARKTADVAIFESGRVFKWADAALPVDETHLAAAWTGHAASKTWSHPAKVVDFYDMKGALEAVLDSFNLDVAISFEPASDLPDMHPGRTALVYAEAKGQEPVQLGFIGQLHPSIADKYDLKDTLVFEISLEKVYALPKVDVKQSPIAKFPGSERDIAILVADTVTNAEITAAIEKASKGGILVATEIFDVYQGEHIEDGKKSMAYTLKYLNPQATLTDEEVTADVARITEALINDFQAEIR</sequence>
<dbReference type="Gene3D" id="3.50.40.10">
    <property type="entry name" value="Phenylalanyl-trna Synthetase, Chain B, domain 3"/>
    <property type="match status" value="1"/>
</dbReference>
<dbReference type="PROSITE" id="PS51483">
    <property type="entry name" value="B5"/>
    <property type="match status" value="1"/>
</dbReference>
<dbReference type="InterPro" id="IPR012340">
    <property type="entry name" value="NA-bd_OB-fold"/>
</dbReference>
<keyword evidence="10 15" id="KW-0460">Magnesium</keyword>
<feature type="domain" description="B5" evidence="19">
    <location>
        <begin position="410"/>
        <end position="485"/>
    </location>
</feature>
<feature type="binding site" evidence="15">
    <location>
        <position position="469"/>
    </location>
    <ligand>
        <name>Mg(2+)</name>
        <dbReference type="ChEBI" id="CHEBI:18420"/>
        <note>shared with alpha subunit</note>
    </ligand>
</feature>
<evidence type="ECO:0000313" key="20">
    <source>
        <dbReference type="EMBL" id="RPA63665.1"/>
    </source>
</evidence>
<keyword evidence="9 15" id="KW-0067">ATP-binding</keyword>
<reference evidence="20 21" key="1">
    <citation type="submission" date="2018-11" db="EMBL/GenBank/DDBJ databases">
        <title>Aerococcus sp. SJQ22, whole genome shotgun sequence.</title>
        <authorList>
            <person name="Sun L."/>
            <person name="Gao X."/>
            <person name="Chen W."/>
            <person name="Huang K."/>
        </authorList>
    </citation>
    <scope>NUCLEOTIDE SEQUENCE [LARGE SCALE GENOMIC DNA]</scope>
    <source>
        <strain evidence="20 21">SJQ22</strain>
    </source>
</reference>
<feature type="binding site" evidence="15">
    <location>
        <position position="472"/>
    </location>
    <ligand>
        <name>Mg(2+)</name>
        <dbReference type="ChEBI" id="CHEBI:18420"/>
        <note>shared with alpha subunit</note>
    </ligand>
</feature>
<dbReference type="GO" id="GO:0140096">
    <property type="term" value="F:catalytic activity, acting on a protein"/>
    <property type="evidence" value="ECO:0007669"/>
    <property type="project" value="UniProtKB-ARBA"/>
</dbReference>
<keyword evidence="5 16" id="KW-0820">tRNA-binding</keyword>
<dbReference type="FunFam" id="3.30.56.10:FF:000002">
    <property type="entry name" value="Phenylalanine--tRNA ligase beta subunit"/>
    <property type="match status" value="1"/>
</dbReference>
<dbReference type="AlphaFoldDB" id="A0A3N4GND1"/>
<dbReference type="InterPro" id="IPR005121">
    <property type="entry name" value="Fdx_antiC-bd"/>
</dbReference>
<dbReference type="Pfam" id="PF03483">
    <property type="entry name" value="B3_4"/>
    <property type="match status" value="1"/>
</dbReference>
<keyword evidence="6 15" id="KW-0436">Ligase</keyword>
<dbReference type="PROSITE" id="PS51447">
    <property type="entry name" value="FDX_ACB"/>
    <property type="match status" value="1"/>
</dbReference>
<dbReference type="NCBIfam" id="NF045760">
    <property type="entry name" value="YtpR"/>
    <property type="match status" value="1"/>
</dbReference>
<feature type="domain" description="TRNA-binding" evidence="17">
    <location>
        <begin position="40"/>
        <end position="155"/>
    </location>
</feature>
<dbReference type="GO" id="GO:0009328">
    <property type="term" value="C:phenylalanine-tRNA ligase complex"/>
    <property type="evidence" value="ECO:0007669"/>
    <property type="project" value="TreeGrafter"/>
</dbReference>
<dbReference type="FunFam" id="2.40.50.140:FF:000045">
    <property type="entry name" value="Phenylalanine--tRNA ligase beta subunit"/>
    <property type="match status" value="1"/>
</dbReference>
<dbReference type="Pfam" id="PF03147">
    <property type="entry name" value="FDX-ACB"/>
    <property type="match status" value="1"/>
</dbReference>
<dbReference type="InterPro" id="IPR036690">
    <property type="entry name" value="Fdx_antiC-bd_sf"/>
</dbReference>
<dbReference type="FunFam" id="3.30.70.380:FF:000001">
    <property type="entry name" value="Phenylalanine--tRNA ligase beta subunit"/>
    <property type="match status" value="1"/>
</dbReference>
<dbReference type="PANTHER" id="PTHR10947">
    <property type="entry name" value="PHENYLALANYL-TRNA SYNTHETASE BETA CHAIN AND LEUCINE-RICH REPEAT-CONTAINING PROTEIN 47"/>
    <property type="match status" value="1"/>
</dbReference>
<keyword evidence="11 16" id="KW-0694">RNA-binding</keyword>
<dbReference type="GO" id="GO:0005524">
    <property type="term" value="F:ATP binding"/>
    <property type="evidence" value="ECO:0007669"/>
    <property type="project" value="UniProtKB-UniRule"/>
</dbReference>
<evidence type="ECO:0000256" key="13">
    <source>
        <dbReference type="ARBA" id="ARBA00023146"/>
    </source>
</evidence>
<keyword evidence="12 15" id="KW-0648">Protein biosynthesis</keyword>
<dbReference type="InterPro" id="IPR009061">
    <property type="entry name" value="DNA-bd_dom_put_sf"/>
</dbReference>
<evidence type="ECO:0000256" key="3">
    <source>
        <dbReference type="ARBA" id="ARBA00011209"/>
    </source>
</evidence>
<dbReference type="RefSeq" id="WP_123779262.1">
    <property type="nucleotide sequence ID" value="NZ_RKMG01000003.1"/>
</dbReference>
<evidence type="ECO:0000256" key="9">
    <source>
        <dbReference type="ARBA" id="ARBA00022840"/>
    </source>
</evidence>
<dbReference type="GO" id="GO:0004826">
    <property type="term" value="F:phenylalanine-tRNA ligase activity"/>
    <property type="evidence" value="ECO:0007669"/>
    <property type="project" value="UniProtKB-UniRule"/>
</dbReference>
<evidence type="ECO:0000313" key="21">
    <source>
        <dbReference type="Proteomes" id="UP000273977"/>
    </source>
</evidence>
<evidence type="ECO:0000259" key="17">
    <source>
        <dbReference type="PROSITE" id="PS50886"/>
    </source>
</evidence>
<feature type="binding site" evidence="15">
    <location>
        <position position="463"/>
    </location>
    <ligand>
        <name>Mg(2+)</name>
        <dbReference type="ChEBI" id="CHEBI:18420"/>
        <note>shared with alpha subunit</note>
    </ligand>
</feature>
<dbReference type="CDD" id="cd02796">
    <property type="entry name" value="tRNA_bind_bactPheRS"/>
    <property type="match status" value="1"/>
</dbReference>